<dbReference type="InterPro" id="IPR018379">
    <property type="entry name" value="BEN_domain"/>
</dbReference>
<feature type="compositionally biased region" description="Basic and acidic residues" evidence="1">
    <location>
        <begin position="165"/>
        <end position="176"/>
    </location>
</feature>
<feature type="compositionally biased region" description="Polar residues" evidence="1">
    <location>
        <begin position="341"/>
        <end position="352"/>
    </location>
</feature>
<dbReference type="EMBL" id="HBUE01309749">
    <property type="protein sequence ID" value="CAG6582732.1"/>
    <property type="molecule type" value="Transcribed_RNA"/>
</dbReference>
<proteinExistence type="predicted"/>
<feature type="region of interest" description="Disordered" evidence="1">
    <location>
        <begin position="41"/>
        <end position="360"/>
    </location>
</feature>
<dbReference type="PROSITE" id="PS51457">
    <property type="entry name" value="BEN"/>
    <property type="match status" value="1"/>
</dbReference>
<feature type="compositionally biased region" description="Low complexity" evidence="1">
    <location>
        <begin position="84"/>
        <end position="99"/>
    </location>
</feature>
<feature type="compositionally biased region" description="Basic and acidic residues" evidence="1">
    <location>
        <begin position="280"/>
        <end position="291"/>
    </location>
</feature>
<organism evidence="3">
    <name type="scientific">Culex pipiens</name>
    <name type="common">House mosquito</name>
    <dbReference type="NCBI Taxonomy" id="7175"/>
    <lineage>
        <taxon>Eukaryota</taxon>
        <taxon>Metazoa</taxon>
        <taxon>Ecdysozoa</taxon>
        <taxon>Arthropoda</taxon>
        <taxon>Hexapoda</taxon>
        <taxon>Insecta</taxon>
        <taxon>Pterygota</taxon>
        <taxon>Neoptera</taxon>
        <taxon>Endopterygota</taxon>
        <taxon>Diptera</taxon>
        <taxon>Nematocera</taxon>
        <taxon>Culicoidea</taxon>
        <taxon>Culicidae</taxon>
        <taxon>Culicinae</taxon>
        <taxon>Culicini</taxon>
        <taxon>Culex</taxon>
        <taxon>Culex</taxon>
    </lineage>
</organism>
<accession>A0A8D8HAB9</accession>
<dbReference type="EMBL" id="HBUE01203526">
    <property type="protein sequence ID" value="CAG6530891.1"/>
    <property type="molecule type" value="Transcribed_RNA"/>
</dbReference>
<evidence type="ECO:0000313" key="3">
    <source>
        <dbReference type="EMBL" id="CAG6530891.1"/>
    </source>
</evidence>
<reference evidence="3" key="1">
    <citation type="submission" date="2021-05" db="EMBL/GenBank/DDBJ databases">
        <authorList>
            <person name="Alioto T."/>
            <person name="Alioto T."/>
            <person name="Gomez Garrido J."/>
        </authorList>
    </citation>
    <scope>NUCLEOTIDE SEQUENCE</scope>
</reference>
<protein>
    <submittedName>
        <fullName evidence="3">(northern house mosquito) hypothetical protein</fullName>
    </submittedName>
</protein>
<dbReference type="AlphaFoldDB" id="A0A8D8HAB9"/>
<feature type="domain" description="BEN" evidence="2">
    <location>
        <begin position="415"/>
        <end position="535"/>
    </location>
</feature>
<feature type="compositionally biased region" description="Basic and acidic residues" evidence="1">
    <location>
        <begin position="51"/>
        <end position="60"/>
    </location>
</feature>
<feature type="compositionally biased region" description="Basic and acidic residues" evidence="1">
    <location>
        <begin position="202"/>
        <end position="239"/>
    </location>
</feature>
<feature type="compositionally biased region" description="Basic residues" evidence="1">
    <location>
        <begin position="74"/>
        <end position="83"/>
    </location>
</feature>
<dbReference type="GO" id="GO:0003677">
    <property type="term" value="F:DNA binding"/>
    <property type="evidence" value="ECO:0007669"/>
    <property type="project" value="InterPro"/>
</dbReference>
<evidence type="ECO:0000256" key="1">
    <source>
        <dbReference type="SAM" id="MobiDB-lite"/>
    </source>
</evidence>
<feature type="compositionally biased region" description="Basic and acidic residues" evidence="1">
    <location>
        <begin position="134"/>
        <end position="158"/>
    </location>
</feature>
<sequence length="546" mass="61754">MPPKRLPKAKEEPLVQKARYAAKQLNEQELTHELSEVLAADAESSLGRQRSRIDQDERSRSFTPSPERTPPLTVKRRRIHSPSRSRSISPLSSRSPTPSVCSQSPPPVTPRSPAIPVAQDEETLPLLPVTSRAWRYERRLSSVLERELTTGVDHSGDKSRKHSQRTHDKQARKRTDQSSSGQINKRDTKRVLYSEAPNPKSSDQRGPRTQAEHPSKRADQEASKKVNQDDPPAQHEQSRKRSNSASGRINRAENTHVRTGQGNKDHPDHKRAQPAKSHKRSQDEHTRKRFDQSASGRVRKSVQNPKPSAHTAEQDPKRSNQETSSQAIDRSVERRQLDPVASTSSPSDPADNTDSRLEKEHRRLKDKLKRLENKLELLENQKLAAVDHAHTLSLELQKLREGNENAPSVLEFTESEDVRITTEEMEQLSSRSSSDSMFVGLLLTKIIGPERLITMSATGQPSRRFAKLTHEDGSLMYPPKEAVDQYIIDFLCDKVAQRNQKLYGVRNVGKIRHTSSEQLIKAYITNKIGNLKKANSSRRNGDRNSH</sequence>
<evidence type="ECO:0000259" key="2">
    <source>
        <dbReference type="PROSITE" id="PS51457"/>
    </source>
</evidence>
<name>A0A8D8HAB9_CULPI</name>